<evidence type="ECO:0000256" key="42">
    <source>
        <dbReference type="ARBA" id="ARBA00049461"/>
    </source>
</evidence>
<keyword evidence="8" id="KW-0378">Hydrolase</keyword>
<comment type="similarity">
    <text evidence="2">Belongs to the 'GDSL' lipolytic enzyme family. Phospholipase B1 subfamily.</text>
</comment>
<dbReference type="EMBL" id="JAZGQO010000006">
    <property type="protein sequence ID" value="KAK6186522.1"/>
    <property type="molecule type" value="Genomic_DNA"/>
</dbReference>
<evidence type="ECO:0000313" key="44">
    <source>
        <dbReference type="EMBL" id="KAK6186522.1"/>
    </source>
</evidence>
<evidence type="ECO:0000256" key="8">
    <source>
        <dbReference type="ARBA" id="ARBA00022801"/>
    </source>
</evidence>
<evidence type="ECO:0000256" key="19">
    <source>
        <dbReference type="ARBA" id="ARBA00033022"/>
    </source>
</evidence>
<dbReference type="InterPro" id="IPR001087">
    <property type="entry name" value="GDSL"/>
</dbReference>
<comment type="catalytic activity">
    <reaction evidence="23">
        <text>1-(9Z-octadecenoyl)-glycerol + H2O = glycerol + (9Z)-octadecenoate + H(+)</text>
        <dbReference type="Rhea" id="RHEA:38487"/>
        <dbReference type="ChEBI" id="CHEBI:15377"/>
        <dbReference type="ChEBI" id="CHEBI:15378"/>
        <dbReference type="ChEBI" id="CHEBI:17754"/>
        <dbReference type="ChEBI" id="CHEBI:30823"/>
        <dbReference type="ChEBI" id="CHEBI:75342"/>
    </reaction>
    <physiologicalReaction direction="left-to-right" evidence="23">
        <dbReference type="Rhea" id="RHEA:38488"/>
    </physiologicalReaction>
</comment>
<comment type="catalytic activity">
    <reaction evidence="42">
        <text>2-(9Z-octadecenoyl)-glycerol + H2O = glycerol + (9Z)-octadecenoate + H(+)</text>
        <dbReference type="Rhea" id="RHEA:38491"/>
        <dbReference type="ChEBI" id="CHEBI:15377"/>
        <dbReference type="ChEBI" id="CHEBI:15378"/>
        <dbReference type="ChEBI" id="CHEBI:17754"/>
        <dbReference type="ChEBI" id="CHEBI:30823"/>
        <dbReference type="ChEBI" id="CHEBI:73990"/>
    </reaction>
    <physiologicalReaction direction="left-to-right" evidence="42">
        <dbReference type="Rhea" id="RHEA:38492"/>
    </physiologicalReaction>
</comment>
<dbReference type="GO" id="GO:0004623">
    <property type="term" value="F:phospholipase A2 activity"/>
    <property type="evidence" value="ECO:0007669"/>
    <property type="project" value="UniProtKB-EC"/>
</dbReference>
<evidence type="ECO:0000256" key="16">
    <source>
        <dbReference type="ARBA" id="ARBA00029723"/>
    </source>
</evidence>
<gene>
    <name evidence="44" type="ORF">SNE40_008546</name>
</gene>
<evidence type="ECO:0000256" key="2">
    <source>
        <dbReference type="ARBA" id="ARBA00009979"/>
    </source>
</evidence>
<evidence type="ECO:0000256" key="21">
    <source>
        <dbReference type="ARBA" id="ARBA00047324"/>
    </source>
</evidence>
<evidence type="ECO:0000256" key="20">
    <source>
        <dbReference type="ARBA" id="ARBA00045916"/>
    </source>
</evidence>
<reference evidence="44 45" key="1">
    <citation type="submission" date="2024-01" db="EMBL/GenBank/DDBJ databases">
        <title>The genome of the rayed Mediterranean limpet Patella caerulea (Linnaeus, 1758).</title>
        <authorList>
            <person name="Anh-Thu Weber A."/>
            <person name="Halstead-Nussloch G."/>
        </authorList>
    </citation>
    <scope>NUCLEOTIDE SEQUENCE [LARGE SCALE GENOMIC DNA]</scope>
    <source>
        <strain evidence="44">AATW-2023a</strain>
        <tissue evidence="44">Whole specimen</tissue>
    </source>
</reference>
<dbReference type="InterPro" id="IPR035547">
    <property type="entry name" value="Phospholipase_B"/>
</dbReference>
<comment type="caution">
    <text evidence="44">The sequence shown here is derived from an EMBL/GenBank/DDBJ whole genome shotgun (WGS) entry which is preliminary data.</text>
</comment>
<accession>A0AAN8PVB2</accession>
<comment type="catalytic activity">
    <reaction evidence="32">
        <text>1,2,3-tri-(9Z-octadecenoyl)-glycerol + H2O = di-(9Z)-octadecenoylglycerol + (9Z)-octadecenoate + H(+)</text>
        <dbReference type="Rhea" id="RHEA:38575"/>
        <dbReference type="ChEBI" id="CHEBI:15377"/>
        <dbReference type="ChEBI" id="CHEBI:15378"/>
        <dbReference type="ChEBI" id="CHEBI:30823"/>
        <dbReference type="ChEBI" id="CHEBI:53753"/>
        <dbReference type="ChEBI" id="CHEBI:75945"/>
    </reaction>
    <physiologicalReaction direction="left-to-right" evidence="32">
        <dbReference type="Rhea" id="RHEA:38576"/>
    </physiologicalReaction>
</comment>
<comment type="catalytic activity">
    <reaction evidence="14">
        <text>1-hexadecanoyl-2-(9Z,12Z-octadecadienoyl)-sn-glycero-3-phosphocholine + H2O = (9Z,12Z)-octadecadienoate + 1-hexadecanoyl-sn-glycero-3-phosphocholine + H(+)</text>
        <dbReference type="Rhea" id="RHEA:40811"/>
        <dbReference type="ChEBI" id="CHEBI:15377"/>
        <dbReference type="ChEBI" id="CHEBI:15378"/>
        <dbReference type="ChEBI" id="CHEBI:30245"/>
        <dbReference type="ChEBI" id="CHEBI:72998"/>
        <dbReference type="ChEBI" id="CHEBI:73002"/>
    </reaction>
    <physiologicalReaction direction="left-to-right" evidence="14">
        <dbReference type="Rhea" id="RHEA:40812"/>
    </physiologicalReaction>
</comment>
<organism evidence="44 45">
    <name type="scientific">Patella caerulea</name>
    <name type="common">Rayed Mediterranean limpet</name>
    <dbReference type="NCBI Taxonomy" id="87958"/>
    <lineage>
        <taxon>Eukaryota</taxon>
        <taxon>Metazoa</taxon>
        <taxon>Spiralia</taxon>
        <taxon>Lophotrochozoa</taxon>
        <taxon>Mollusca</taxon>
        <taxon>Gastropoda</taxon>
        <taxon>Patellogastropoda</taxon>
        <taxon>Patelloidea</taxon>
        <taxon>Patellidae</taxon>
        <taxon>Patella</taxon>
    </lineage>
</organism>
<keyword evidence="5" id="KW-0812">Transmembrane</keyword>
<evidence type="ECO:0000256" key="9">
    <source>
        <dbReference type="ARBA" id="ARBA00022989"/>
    </source>
</evidence>
<dbReference type="SUPFAM" id="SSF52266">
    <property type="entry name" value="SGNH hydrolase"/>
    <property type="match status" value="1"/>
</dbReference>
<comment type="catalytic activity">
    <reaction evidence="21">
        <text>1-hexadecanoyl-2-(9Z)-octadecenoyl-3-octadecanoyl-sn-glycerol + H2O = 2-(9Z-octadecenoyl)-3-octadecanoyl-sn-glycerol + hexadecanoate + H(+)</text>
        <dbReference type="Rhea" id="RHEA:41107"/>
        <dbReference type="ChEBI" id="CHEBI:7896"/>
        <dbReference type="ChEBI" id="CHEBI:15377"/>
        <dbReference type="ChEBI" id="CHEBI:15378"/>
        <dbReference type="ChEBI" id="CHEBI:75558"/>
        <dbReference type="ChEBI" id="CHEBI:77623"/>
    </reaction>
    <physiologicalReaction direction="left-to-right" evidence="21">
        <dbReference type="Rhea" id="RHEA:41108"/>
    </physiologicalReaction>
</comment>
<evidence type="ECO:0000256" key="3">
    <source>
        <dbReference type="ARBA" id="ARBA00015133"/>
    </source>
</evidence>
<evidence type="ECO:0000256" key="30">
    <source>
        <dbReference type="ARBA" id="ARBA00048362"/>
    </source>
</evidence>
<dbReference type="Proteomes" id="UP001347796">
    <property type="component" value="Unassembled WGS sequence"/>
</dbReference>
<comment type="catalytic activity">
    <reaction evidence="28">
        <text>1,2-di-(9Z-octadecenoyl)-sn-glycero-3-phosphocholine + H2O = 1-(9Z-octadecenoyl)-sn-glycero-3-phosphocholine + (9Z)-octadecenoate + H(+)</text>
        <dbReference type="Rhea" id="RHEA:40923"/>
        <dbReference type="ChEBI" id="CHEBI:15377"/>
        <dbReference type="ChEBI" id="CHEBI:15378"/>
        <dbReference type="ChEBI" id="CHEBI:28610"/>
        <dbReference type="ChEBI" id="CHEBI:30823"/>
        <dbReference type="ChEBI" id="CHEBI:74669"/>
    </reaction>
    <physiologicalReaction direction="left-to-right" evidence="28">
        <dbReference type="Rhea" id="RHEA:40924"/>
    </physiologicalReaction>
</comment>
<evidence type="ECO:0000256" key="34">
    <source>
        <dbReference type="ARBA" id="ARBA00048613"/>
    </source>
</evidence>
<evidence type="ECO:0000256" key="26">
    <source>
        <dbReference type="ARBA" id="ARBA00048015"/>
    </source>
</evidence>
<keyword evidence="6 43" id="KW-0732">Signal</keyword>
<comment type="catalytic activity">
    <reaction evidence="15">
        <text>a 1,2-diacyl-sn-glycero-3-phosphocholine + H2O = a 1-acyl-sn-glycero-3-phosphocholine + a fatty acid + H(+)</text>
        <dbReference type="Rhea" id="RHEA:15801"/>
        <dbReference type="ChEBI" id="CHEBI:15377"/>
        <dbReference type="ChEBI" id="CHEBI:15378"/>
        <dbReference type="ChEBI" id="CHEBI:28868"/>
        <dbReference type="ChEBI" id="CHEBI:57643"/>
        <dbReference type="ChEBI" id="CHEBI:58168"/>
        <dbReference type="EC" id="3.1.1.4"/>
    </reaction>
    <physiologicalReaction direction="left-to-right" evidence="15">
        <dbReference type="Rhea" id="RHEA:15802"/>
    </physiologicalReaction>
</comment>
<evidence type="ECO:0000256" key="12">
    <source>
        <dbReference type="ARBA" id="ARBA00023180"/>
    </source>
</evidence>
<comment type="catalytic activity">
    <reaction evidence="13">
        <text>a triacylglycerol + H2O = a diacylglycerol + a fatty acid + H(+)</text>
        <dbReference type="Rhea" id="RHEA:12044"/>
        <dbReference type="ChEBI" id="CHEBI:15377"/>
        <dbReference type="ChEBI" id="CHEBI:15378"/>
        <dbReference type="ChEBI" id="CHEBI:17855"/>
        <dbReference type="ChEBI" id="CHEBI:18035"/>
        <dbReference type="ChEBI" id="CHEBI:28868"/>
        <dbReference type="EC" id="3.1.1.3"/>
    </reaction>
    <physiologicalReaction direction="left-to-right" evidence="13">
        <dbReference type="Rhea" id="RHEA:12045"/>
    </physiologicalReaction>
</comment>
<dbReference type="Gene3D" id="3.40.50.1110">
    <property type="entry name" value="SGNH hydrolase"/>
    <property type="match status" value="1"/>
</dbReference>
<dbReference type="GO" id="GO:0006644">
    <property type="term" value="P:phospholipid metabolic process"/>
    <property type="evidence" value="ECO:0007669"/>
    <property type="project" value="TreeGrafter"/>
</dbReference>
<keyword evidence="11" id="KW-0472">Membrane</keyword>
<dbReference type="InterPro" id="IPR038885">
    <property type="entry name" value="PLB1"/>
</dbReference>
<comment type="catalytic activity">
    <reaction evidence="40">
        <text>1,2-dihexadecanoyl-sn-glycero-3-phosphocholine + 2 H2O = sn-glycerol 3-phosphocholine + 2 hexadecanoate + 2 H(+)</text>
        <dbReference type="Rhea" id="RHEA:40975"/>
        <dbReference type="ChEBI" id="CHEBI:7896"/>
        <dbReference type="ChEBI" id="CHEBI:15377"/>
        <dbReference type="ChEBI" id="CHEBI:15378"/>
        <dbReference type="ChEBI" id="CHEBI:16870"/>
        <dbReference type="ChEBI" id="CHEBI:72999"/>
    </reaction>
    <physiologicalReaction direction="left-to-right" evidence="40">
        <dbReference type="Rhea" id="RHEA:40976"/>
    </physiologicalReaction>
</comment>
<dbReference type="Pfam" id="PF00657">
    <property type="entry name" value="Lipase_GDSL"/>
    <property type="match status" value="1"/>
</dbReference>
<evidence type="ECO:0000256" key="39">
    <source>
        <dbReference type="ARBA" id="ARBA00048939"/>
    </source>
</evidence>
<dbReference type="FunFam" id="3.40.50.1110:FF:000005">
    <property type="entry name" value="Phospholipase B1"/>
    <property type="match status" value="1"/>
</dbReference>
<dbReference type="PANTHER" id="PTHR21325:SF31">
    <property type="entry name" value="GH22081P-RELATED"/>
    <property type="match status" value="1"/>
</dbReference>
<evidence type="ECO:0000256" key="36">
    <source>
        <dbReference type="ARBA" id="ARBA00048699"/>
    </source>
</evidence>
<comment type="catalytic activity">
    <reaction evidence="22">
        <text>1,3-dihexadecanoyl-2-(9Z-octadecenoyl)glycerol + H2O = 1-hexadecanoyl-2-(9Z-octadecenoyl)-glycerol + hexadecanoate + H(+)</text>
        <dbReference type="Rhea" id="RHEA:40979"/>
        <dbReference type="ChEBI" id="CHEBI:7896"/>
        <dbReference type="ChEBI" id="CHEBI:15377"/>
        <dbReference type="ChEBI" id="CHEBI:15378"/>
        <dbReference type="ChEBI" id="CHEBI:75585"/>
        <dbReference type="ChEBI" id="CHEBI:75688"/>
    </reaction>
    <physiologicalReaction direction="left-to-right" evidence="22">
        <dbReference type="Rhea" id="RHEA:40980"/>
    </physiologicalReaction>
</comment>
<comment type="catalytic activity">
    <reaction evidence="34">
        <text>1-hexadecanoyl-2-(9Z-octadecenoyl)-sn-glycero-3-phosphoethanolamine + H2O = 1-hexadecanoyl-sn-glycero-3-phosphoethanolamine + (9Z)-octadecenoate + H(+)</text>
        <dbReference type="Rhea" id="RHEA:40911"/>
        <dbReference type="ChEBI" id="CHEBI:15377"/>
        <dbReference type="ChEBI" id="CHEBI:15378"/>
        <dbReference type="ChEBI" id="CHEBI:30823"/>
        <dbReference type="ChEBI" id="CHEBI:73004"/>
        <dbReference type="ChEBI" id="CHEBI:73007"/>
    </reaction>
    <physiologicalReaction direction="left-to-right" evidence="34">
        <dbReference type="Rhea" id="RHEA:40912"/>
    </physiologicalReaction>
</comment>
<evidence type="ECO:0000256" key="1">
    <source>
        <dbReference type="ARBA" id="ARBA00004247"/>
    </source>
</evidence>
<keyword evidence="7" id="KW-0677">Repeat</keyword>
<comment type="catalytic activity">
    <reaction evidence="27">
        <text>a 1-O-alkyl-2-acyl-sn-glycero-3-phosphocholine + H2O = a 1-O-alkyl-sn-glycero-3-phosphocholine + a fatty acid + H(+)</text>
        <dbReference type="Rhea" id="RHEA:36231"/>
        <dbReference type="ChEBI" id="CHEBI:15377"/>
        <dbReference type="ChEBI" id="CHEBI:15378"/>
        <dbReference type="ChEBI" id="CHEBI:28868"/>
        <dbReference type="ChEBI" id="CHEBI:30909"/>
        <dbReference type="ChEBI" id="CHEBI:36702"/>
        <dbReference type="EC" id="3.1.1.4"/>
    </reaction>
    <physiologicalReaction direction="left-to-right" evidence="27">
        <dbReference type="Rhea" id="RHEA:36232"/>
    </physiologicalReaction>
</comment>
<comment type="catalytic activity">
    <reaction evidence="39">
        <text>1-hexadecanoyl-2-(9Z)-octadecenoyl-3-octadecanoyl-sn-glycerol + H2O = 1-hexadecanoyl-3-octadecanoyl-sn-glycerol + (9Z)-octadecenoate + H(+)</text>
        <dbReference type="Rhea" id="RHEA:41103"/>
        <dbReference type="ChEBI" id="CHEBI:15377"/>
        <dbReference type="ChEBI" id="CHEBI:15378"/>
        <dbReference type="ChEBI" id="CHEBI:30823"/>
        <dbReference type="ChEBI" id="CHEBI:77623"/>
        <dbReference type="ChEBI" id="CHEBI:77624"/>
    </reaction>
    <physiologicalReaction direction="left-to-right" evidence="39">
        <dbReference type="Rhea" id="RHEA:41104"/>
    </physiologicalReaction>
</comment>
<comment type="function">
    <text evidence="20">Calcium-independent membrane-associated phospholipase that catalyzes complete diacylation of phospholipids by hydrolyzing both sn-1 and sn-2 fatty acyl chains attached to the glycerol backbone (phospholipase B activity). Has dual phospholipase and lysophospholipase activities toward diacylphospholipids. Preferentially cleaves sn-2 ester bonds over sn-1 bonds. Acts as a lipase toward glycerolipid substrates. Hydrolyzes fatty acyl chains of diacylglycerols with preference for the sn-2 position and of triacylglycerols with not positional selectivity. May also hydrolyze long chain retinyl esters such as retinyl palmitate. May contribute to digestion of dietary phospholipids, glycerolipids and retinoids, facilitating lipid absorption at the brush border.</text>
</comment>
<comment type="catalytic activity">
    <reaction evidence="37">
        <text>1,3-dihexadecanoyl-2-(9Z-octadecenoyl)glycerol + H2O = 1,3-dihexadecanoylglycerol + (9Z)-octadecenoate + H(+)</text>
        <dbReference type="Rhea" id="RHEA:40983"/>
        <dbReference type="ChEBI" id="CHEBI:15377"/>
        <dbReference type="ChEBI" id="CHEBI:15378"/>
        <dbReference type="ChEBI" id="CHEBI:30823"/>
        <dbReference type="ChEBI" id="CHEBI:75688"/>
        <dbReference type="ChEBI" id="CHEBI:77619"/>
    </reaction>
    <physiologicalReaction direction="left-to-right" evidence="37">
        <dbReference type="Rhea" id="RHEA:40984"/>
    </physiologicalReaction>
</comment>
<comment type="catalytic activity">
    <reaction evidence="30">
        <text>1-hexadecanoyl-2-(9Z,12Z-octadecadienoyl)-sn-glycero-3-phosphocholine + H2O = 2-(9Z,12Z-octadecadienoyl)-sn-glycero-3-phosphocholine + hexadecanoate + H(+)</text>
        <dbReference type="Rhea" id="RHEA:40971"/>
        <dbReference type="ChEBI" id="CHEBI:7896"/>
        <dbReference type="ChEBI" id="CHEBI:15377"/>
        <dbReference type="ChEBI" id="CHEBI:15378"/>
        <dbReference type="ChEBI" id="CHEBI:73002"/>
        <dbReference type="ChEBI" id="CHEBI:76084"/>
    </reaction>
    <physiologicalReaction direction="left-to-right" evidence="30">
        <dbReference type="Rhea" id="RHEA:40972"/>
    </physiologicalReaction>
</comment>
<comment type="subcellular location">
    <subcellularLocation>
        <location evidence="1">Apical cell membrane</location>
        <topology evidence="1">Single-pass type I membrane protein</topology>
    </subcellularLocation>
</comment>
<dbReference type="GO" id="GO:0004806">
    <property type="term" value="F:triacylglycerol lipase activity"/>
    <property type="evidence" value="ECO:0007669"/>
    <property type="project" value="UniProtKB-EC"/>
</dbReference>
<feature type="chain" id="PRO_5043023893" description="Phospholipase B1, membrane-associated" evidence="43">
    <location>
        <begin position="18"/>
        <end position="393"/>
    </location>
</feature>
<evidence type="ECO:0000256" key="13">
    <source>
        <dbReference type="ARBA" id="ARBA00023369"/>
    </source>
</evidence>
<comment type="catalytic activity">
    <reaction evidence="31">
        <text>1-octadecanoyl-2-(9Z,12Z)-octadecadienoyl-sn-glycerol + H2O = 1-octadecanoyl-sn-glycerol + (9Z,12Z)-octadecadienoate + H(+)</text>
        <dbReference type="Rhea" id="RHEA:40927"/>
        <dbReference type="ChEBI" id="CHEBI:15377"/>
        <dbReference type="ChEBI" id="CHEBI:15378"/>
        <dbReference type="ChEBI" id="CHEBI:30245"/>
        <dbReference type="ChEBI" id="CHEBI:75550"/>
        <dbReference type="ChEBI" id="CHEBI:77097"/>
    </reaction>
    <physiologicalReaction direction="left-to-right" evidence="31">
        <dbReference type="Rhea" id="RHEA:40928"/>
    </physiologicalReaction>
</comment>
<evidence type="ECO:0000256" key="35">
    <source>
        <dbReference type="ARBA" id="ARBA00048656"/>
    </source>
</evidence>
<proteinExistence type="inferred from homology"/>
<name>A0AAN8PVB2_PATCE</name>
<evidence type="ECO:0000256" key="25">
    <source>
        <dbReference type="ARBA" id="ARBA00048011"/>
    </source>
</evidence>
<comment type="catalytic activity">
    <reaction evidence="35">
        <text>1-hexadecanoyl-sn-glycero-3-phosphocholine + H2O = sn-glycerol 3-phosphocholine + hexadecanoate + H(+)</text>
        <dbReference type="Rhea" id="RHEA:40435"/>
        <dbReference type="ChEBI" id="CHEBI:7896"/>
        <dbReference type="ChEBI" id="CHEBI:15377"/>
        <dbReference type="ChEBI" id="CHEBI:15378"/>
        <dbReference type="ChEBI" id="CHEBI:16870"/>
        <dbReference type="ChEBI" id="CHEBI:72998"/>
    </reaction>
    <physiologicalReaction direction="left-to-right" evidence="35">
        <dbReference type="Rhea" id="RHEA:40436"/>
    </physiologicalReaction>
</comment>
<keyword evidence="9" id="KW-1133">Transmembrane helix</keyword>
<evidence type="ECO:0000256" key="28">
    <source>
        <dbReference type="ARBA" id="ARBA00048058"/>
    </source>
</evidence>
<protein>
    <recommendedName>
        <fullName evidence="3">Phospholipase B1, membrane-associated</fullName>
    </recommendedName>
    <alternativeName>
        <fullName evidence="16">Lysophospholipase</fullName>
    </alternativeName>
    <alternativeName>
        <fullName evidence="17">Phospholipase A2</fullName>
    </alternativeName>
    <alternativeName>
        <fullName evidence="19">Phospholipase B/lipase</fullName>
    </alternativeName>
    <alternativeName>
        <fullName evidence="18">Triacylglycerol lipase</fullName>
    </alternativeName>
</protein>
<evidence type="ECO:0000256" key="38">
    <source>
        <dbReference type="ARBA" id="ARBA00048872"/>
    </source>
</evidence>
<keyword evidence="12" id="KW-0325">Glycoprotein</keyword>
<evidence type="ECO:0000256" key="22">
    <source>
        <dbReference type="ARBA" id="ARBA00047363"/>
    </source>
</evidence>
<comment type="catalytic activity">
    <reaction evidence="33">
        <text>a 1-acyl-sn-glycero-3-phosphocholine + H2O = sn-glycerol 3-phosphocholine + a fatty acid + H(+)</text>
        <dbReference type="Rhea" id="RHEA:15177"/>
        <dbReference type="ChEBI" id="CHEBI:15377"/>
        <dbReference type="ChEBI" id="CHEBI:15378"/>
        <dbReference type="ChEBI" id="CHEBI:16870"/>
        <dbReference type="ChEBI" id="CHEBI:28868"/>
        <dbReference type="ChEBI" id="CHEBI:58168"/>
        <dbReference type="EC" id="3.1.1.5"/>
    </reaction>
    <physiologicalReaction direction="left-to-right" evidence="33">
        <dbReference type="Rhea" id="RHEA:15178"/>
    </physiologicalReaction>
</comment>
<dbReference type="PANTHER" id="PTHR21325">
    <property type="entry name" value="PHOSPHOLIPASE B, PLB1"/>
    <property type="match status" value="1"/>
</dbReference>
<dbReference type="GO" id="GO:0050253">
    <property type="term" value="F:retinyl-palmitate esterase activity"/>
    <property type="evidence" value="ECO:0007669"/>
    <property type="project" value="TreeGrafter"/>
</dbReference>
<evidence type="ECO:0000256" key="41">
    <source>
        <dbReference type="ARBA" id="ARBA00049372"/>
    </source>
</evidence>
<comment type="catalytic activity">
    <reaction evidence="36">
        <text>1-hexadecanoyl-2-(9Z-octadecenoyl)-sn-glycero-3-phosphocholine + H2O = 1-hexadecanoyl-sn-glycero-3-phosphocholine + (9Z)-octadecenoate + H(+)</text>
        <dbReference type="Rhea" id="RHEA:38779"/>
        <dbReference type="ChEBI" id="CHEBI:15377"/>
        <dbReference type="ChEBI" id="CHEBI:15378"/>
        <dbReference type="ChEBI" id="CHEBI:30823"/>
        <dbReference type="ChEBI" id="CHEBI:72998"/>
        <dbReference type="ChEBI" id="CHEBI:73001"/>
    </reaction>
    <physiologicalReaction direction="left-to-right" evidence="36">
        <dbReference type="Rhea" id="RHEA:38780"/>
    </physiologicalReaction>
</comment>
<evidence type="ECO:0000256" key="27">
    <source>
        <dbReference type="ARBA" id="ARBA00048049"/>
    </source>
</evidence>
<evidence type="ECO:0000256" key="23">
    <source>
        <dbReference type="ARBA" id="ARBA00047438"/>
    </source>
</evidence>
<evidence type="ECO:0000256" key="33">
    <source>
        <dbReference type="ARBA" id="ARBA00048454"/>
    </source>
</evidence>
<evidence type="ECO:0000256" key="24">
    <source>
        <dbReference type="ARBA" id="ARBA00047459"/>
    </source>
</evidence>
<evidence type="ECO:0000256" key="7">
    <source>
        <dbReference type="ARBA" id="ARBA00022737"/>
    </source>
</evidence>
<evidence type="ECO:0000256" key="18">
    <source>
        <dbReference type="ARBA" id="ARBA00031485"/>
    </source>
</evidence>
<sequence length="393" mass="43553">MKSLLLVFLLAVTFAESSPRYEKYQKLIAKIAKSPLLQKSFESNLRIFGGEAEKSEFPCEILPPSPTVPTSVHQLRPGDIKIVAALGDSLTAGNGITAKTILGVLREDRGESFSIGGDGTFEDQITIPNILKRYNPSITGYSTRSGDIKKKNSAFNVADPGNVFMDLTDEAELLISRMQADPNIDINNDWKLITILIGDNDLCDICDEDGHEAERYIATMEKTLQILQDNLPRTIVNVVEVLNANIVKKLNKGLICSVVHFFLCKCAAYPKNDVAEQELINMTRLYQTSLHDLAISGKFDTKDDFTVVDQPFFRNTYPPTKAGSDDLDLSYFVPDCFHLSSKGQSNTATALWNNMFQPVGQKSLNWELGSTITCPTEQNPHIYTNKNSGDGQN</sequence>
<evidence type="ECO:0000256" key="32">
    <source>
        <dbReference type="ARBA" id="ARBA00048386"/>
    </source>
</evidence>
<evidence type="ECO:0000256" key="29">
    <source>
        <dbReference type="ARBA" id="ARBA00048227"/>
    </source>
</evidence>
<evidence type="ECO:0000256" key="37">
    <source>
        <dbReference type="ARBA" id="ARBA00048869"/>
    </source>
</evidence>
<evidence type="ECO:0000256" key="4">
    <source>
        <dbReference type="ARBA" id="ARBA00022475"/>
    </source>
</evidence>
<comment type="catalytic activity">
    <reaction evidence="25">
        <text>2,3-di-(9Z)-octadecenoyl-sn-glycerol + H2O = 3-(9Z-octadecenoyl)-sn-glycerol + (9Z)-octadecenoate + H(+)</text>
        <dbReference type="Rhea" id="RHEA:42604"/>
        <dbReference type="ChEBI" id="CHEBI:15377"/>
        <dbReference type="ChEBI" id="CHEBI:15378"/>
        <dbReference type="ChEBI" id="CHEBI:30823"/>
        <dbReference type="ChEBI" id="CHEBI:75824"/>
        <dbReference type="ChEBI" id="CHEBI:75938"/>
    </reaction>
    <physiologicalReaction direction="left-to-right" evidence="25">
        <dbReference type="Rhea" id="RHEA:42605"/>
    </physiologicalReaction>
</comment>
<comment type="catalytic activity">
    <reaction evidence="24">
        <text>1-hexadecanoyl-2-(9Z)-octadecenoyl-3-octadecanoyl-sn-glycerol + H2O = 1-hexadecanoyl-2-(9Z-octadecenoyl)-sn-glycerol + octadecanoate + H(+)</text>
        <dbReference type="Rhea" id="RHEA:41111"/>
        <dbReference type="ChEBI" id="CHEBI:15377"/>
        <dbReference type="ChEBI" id="CHEBI:15378"/>
        <dbReference type="ChEBI" id="CHEBI:25629"/>
        <dbReference type="ChEBI" id="CHEBI:75466"/>
        <dbReference type="ChEBI" id="CHEBI:77623"/>
    </reaction>
    <physiologicalReaction direction="left-to-right" evidence="24">
        <dbReference type="Rhea" id="RHEA:41112"/>
    </physiologicalReaction>
</comment>
<evidence type="ECO:0000256" key="15">
    <source>
        <dbReference type="ARBA" id="ARBA00023422"/>
    </source>
</evidence>
<evidence type="ECO:0000256" key="5">
    <source>
        <dbReference type="ARBA" id="ARBA00022692"/>
    </source>
</evidence>
<keyword evidence="4" id="KW-1003">Cell membrane</keyword>
<feature type="signal peptide" evidence="43">
    <location>
        <begin position="1"/>
        <end position="17"/>
    </location>
</feature>
<evidence type="ECO:0000256" key="11">
    <source>
        <dbReference type="ARBA" id="ARBA00023136"/>
    </source>
</evidence>
<comment type="catalytic activity">
    <reaction evidence="41">
        <text>1,3-di-(9Z-octadecenoyl)-glycerol + H2O = 1-(9Z-octadecenoyl)-glycerol + (9Z)-octadecenoate + H(+)</text>
        <dbReference type="Rhea" id="RHEA:39939"/>
        <dbReference type="ChEBI" id="CHEBI:15377"/>
        <dbReference type="ChEBI" id="CHEBI:15378"/>
        <dbReference type="ChEBI" id="CHEBI:30823"/>
        <dbReference type="ChEBI" id="CHEBI:75342"/>
        <dbReference type="ChEBI" id="CHEBI:75735"/>
    </reaction>
    <physiologicalReaction direction="left-to-right" evidence="41">
        <dbReference type="Rhea" id="RHEA:39940"/>
    </physiologicalReaction>
</comment>
<comment type="catalytic activity">
    <reaction evidence="29">
        <text>1,2-dihexadecanoyl-sn-glycero-3-phosphocholine + H2O = 1-hexadecanoyl-sn-glycero-3-phosphocholine + hexadecanoate + H(+)</text>
        <dbReference type="Rhea" id="RHEA:41223"/>
        <dbReference type="ChEBI" id="CHEBI:7896"/>
        <dbReference type="ChEBI" id="CHEBI:15377"/>
        <dbReference type="ChEBI" id="CHEBI:15378"/>
        <dbReference type="ChEBI" id="CHEBI:72998"/>
        <dbReference type="ChEBI" id="CHEBI:72999"/>
    </reaction>
    <physiologicalReaction direction="left-to-right" evidence="29">
        <dbReference type="Rhea" id="RHEA:41224"/>
    </physiologicalReaction>
</comment>
<keyword evidence="10" id="KW-0443">Lipid metabolism</keyword>
<evidence type="ECO:0000256" key="40">
    <source>
        <dbReference type="ARBA" id="ARBA00049363"/>
    </source>
</evidence>
<evidence type="ECO:0000313" key="45">
    <source>
        <dbReference type="Proteomes" id="UP001347796"/>
    </source>
</evidence>
<dbReference type="InterPro" id="IPR036514">
    <property type="entry name" value="SGNH_hydro_sf"/>
</dbReference>
<evidence type="ECO:0000256" key="14">
    <source>
        <dbReference type="ARBA" id="ARBA00023408"/>
    </source>
</evidence>
<dbReference type="CDD" id="cd01824">
    <property type="entry name" value="Phospholipase_B_like"/>
    <property type="match status" value="1"/>
</dbReference>
<evidence type="ECO:0000256" key="10">
    <source>
        <dbReference type="ARBA" id="ARBA00023098"/>
    </source>
</evidence>
<dbReference type="GO" id="GO:0004622">
    <property type="term" value="F:phosphatidylcholine lysophospholipase activity"/>
    <property type="evidence" value="ECO:0007669"/>
    <property type="project" value="UniProtKB-EC"/>
</dbReference>
<evidence type="ECO:0000256" key="6">
    <source>
        <dbReference type="ARBA" id="ARBA00022729"/>
    </source>
</evidence>
<evidence type="ECO:0000256" key="17">
    <source>
        <dbReference type="ARBA" id="ARBA00031182"/>
    </source>
</evidence>
<dbReference type="AlphaFoldDB" id="A0AAN8PVB2"/>
<dbReference type="GO" id="GO:0031526">
    <property type="term" value="C:brush border membrane"/>
    <property type="evidence" value="ECO:0007669"/>
    <property type="project" value="TreeGrafter"/>
</dbReference>
<comment type="catalytic activity">
    <reaction evidence="26">
        <text>1-hexadecanoyl-2-(9Z-octadecenoyl)-sn-glycero-3-phospho-(1'-sn-glycerol) + H2O = 1-hexadecanoyl-sn-glycero-3-phospho-(1'-sn-glycerol) + (9Z)-octadecenoate + H(+)</text>
        <dbReference type="Rhea" id="RHEA:40919"/>
        <dbReference type="ChEBI" id="CHEBI:15377"/>
        <dbReference type="ChEBI" id="CHEBI:15378"/>
        <dbReference type="ChEBI" id="CHEBI:30823"/>
        <dbReference type="ChEBI" id="CHEBI:72841"/>
        <dbReference type="ChEBI" id="CHEBI:75158"/>
    </reaction>
    <physiologicalReaction direction="left-to-right" evidence="26">
        <dbReference type="Rhea" id="RHEA:40920"/>
    </physiologicalReaction>
</comment>
<evidence type="ECO:0000256" key="43">
    <source>
        <dbReference type="SAM" id="SignalP"/>
    </source>
</evidence>
<evidence type="ECO:0000256" key="31">
    <source>
        <dbReference type="ARBA" id="ARBA00048374"/>
    </source>
</evidence>
<comment type="catalytic activity">
    <reaction evidence="38">
        <text>1-O-hexadecyl-2-(9Z)-octadecenoyl-sn-glycero-3-phosphocholine + H2O = 1-O-hexadecyl-sn-glycero-3-phosphocholine + (9Z)-octadecenoate + H(+)</text>
        <dbReference type="Rhea" id="RHEA:40915"/>
        <dbReference type="ChEBI" id="CHEBI:15377"/>
        <dbReference type="ChEBI" id="CHEBI:15378"/>
        <dbReference type="ChEBI" id="CHEBI:30823"/>
        <dbReference type="ChEBI" id="CHEBI:34112"/>
        <dbReference type="ChEBI" id="CHEBI:64496"/>
    </reaction>
    <physiologicalReaction direction="left-to-right" evidence="38">
        <dbReference type="Rhea" id="RHEA:40916"/>
    </physiologicalReaction>
</comment>
<keyword evidence="45" id="KW-1185">Reference proteome</keyword>